<dbReference type="AlphaFoldDB" id="J3P4C6"/>
<evidence type="ECO:0000256" key="1">
    <source>
        <dbReference type="SAM" id="MobiDB-lite"/>
    </source>
</evidence>
<dbReference type="EnsemblFungi" id="EJT74522">
    <property type="protein sequence ID" value="EJT74522"/>
    <property type="gene ID" value="GGTG_08362"/>
</dbReference>
<sequence length="86" mass="9019">MYVGEEKHVSKRQLVAAPGFSSELGSGDPGTGDVGDRRRCEVGRVQTGGQCTLCLQTLRLATRLSIALGAIHPVQIQIPGTTTVDG</sequence>
<reference evidence="2" key="3">
    <citation type="submission" date="2010-09" db="EMBL/GenBank/DDBJ databases">
        <title>Annotation of Gaeumannomyces graminis var. tritici R3-111a-1.</title>
        <authorList>
            <consortium name="The Broad Institute Genome Sequencing Platform"/>
            <person name="Ma L.-J."/>
            <person name="Dead R."/>
            <person name="Young S.K."/>
            <person name="Zeng Q."/>
            <person name="Gargeya S."/>
            <person name="Fitzgerald M."/>
            <person name="Haas B."/>
            <person name="Abouelleil A."/>
            <person name="Alvarado L."/>
            <person name="Arachchi H.M."/>
            <person name="Berlin A."/>
            <person name="Brown A."/>
            <person name="Chapman S.B."/>
            <person name="Chen Z."/>
            <person name="Dunbar C."/>
            <person name="Freedman E."/>
            <person name="Gearin G."/>
            <person name="Gellesch M."/>
            <person name="Goldberg J."/>
            <person name="Griggs A."/>
            <person name="Gujja S."/>
            <person name="Heiman D."/>
            <person name="Howarth C."/>
            <person name="Larson L."/>
            <person name="Lui A."/>
            <person name="MacDonald P.J.P."/>
            <person name="Mehta T."/>
            <person name="Montmayeur A."/>
            <person name="Murphy C."/>
            <person name="Neiman D."/>
            <person name="Pearson M."/>
            <person name="Priest M."/>
            <person name="Roberts A."/>
            <person name="Saif S."/>
            <person name="Shea T."/>
            <person name="Shenoy N."/>
            <person name="Sisk P."/>
            <person name="Stolte C."/>
            <person name="Sykes S."/>
            <person name="Yandava C."/>
            <person name="Wortman J."/>
            <person name="Nusbaum C."/>
            <person name="Birren B."/>
        </authorList>
    </citation>
    <scope>NUCLEOTIDE SEQUENCE</scope>
    <source>
        <strain evidence="2">R3-111a-1</strain>
    </source>
</reference>
<organism evidence="2">
    <name type="scientific">Gaeumannomyces tritici (strain R3-111a-1)</name>
    <name type="common">Wheat and barley take-all root rot fungus</name>
    <name type="synonym">Gaeumannomyces graminis var. tritici</name>
    <dbReference type="NCBI Taxonomy" id="644352"/>
    <lineage>
        <taxon>Eukaryota</taxon>
        <taxon>Fungi</taxon>
        <taxon>Dikarya</taxon>
        <taxon>Ascomycota</taxon>
        <taxon>Pezizomycotina</taxon>
        <taxon>Sordariomycetes</taxon>
        <taxon>Sordariomycetidae</taxon>
        <taxon>Magnaporthales</taxon>
        <taxon>Magnaporthaceae</taxon>
        <taxon>Gaeumannomyces</taxon>
    </lineage>
</organism>
<gene>
    <name evidence="3" type="primary">20348820</name>
    <name evidence="2" type="ORF">GGTG_08362</name>
</gene>
<dbReference type="VEuPathDB" id="FungiDB:GGTG_08362"/>
<dbReference type="HOGENOM" id="CLU_2498019_0_0_1"/>
<name>J3P4C6_GAET3</name>
<reference evidence="4" key="1">
    <citation type="submission" date="2010-07" db="EMBL/GenBank/DDBJ databases">
        <title>The genome sequence of Gaeumannomyces graminis var. tritici strain R3-111a-1.</title>
        <authorList>
            <consortium name="The Broad Institute Genome Sequencing Platform"/>
            <person name="Ma L.-J."/>
            <person name="Dead R."/>
            <person name="Young S."/>
            <person name="Zeng Q."/>
            <person name="Koehrsen M."/>
            <person name="Alvarado L."/>
            <person name="Berlin A."/>
            <person name="Chapman S.B."/>
            <person name="Chen Z."/>
            <person name="Freedman E."/>
            <person name="Gellesch M."/>
            <person name="Goldberg J."/>
            <person name="Griggs A."/>
            <person name="Gujja S."/>
            <person name="Heilman E.R."/>
            <person name="Heiman D."/>
            <person name="Hepburn T."/>
            <person name="Howarth C."/>
            <person name="Jen D."/>
            <person name="Larson L."/>
            <person name="Mehta T."/>
            <person name="Neiman D."/>
            <person name="Pearson M."/>
            <person name="Roberts A."/>
            <person name="Saif S."/>
            <person name="Shea T."/>
            <person name="Shenoy N."/>
            <person name="Sisk P."/>
            <person name="Stolte C."/>
            <person name="Sykes S."/>
            <person name="Walk T."/>
            <person name="White J."/>
            <person name="Yandava C."/>
            <person name="Haas B."/>
            <person name="Nusbaum C."/>
            <person name="Birren B."/>
        </authorList>
    </citation>
    <scope>NUCLEOTIDE SEQUENCE [LARGE SCALE GENOMIC DNA]</scope>
    <source>
        <strain evidence="4">R3-111a-1</strain>
    </source>
</reference>
<dbReference type="Proteomes" id="UP000006039">
    <property type="component" value="Unassembled WGS sequence"/>
</dbReference>
<dbReference type="RefSeq" id="XP_009224466.1">
    <property type="nucleotide sequence ID" value="XM_009226202.1"/>
</dbReference>
<evidence type="ECO:0000313" key="4">
    <source>
        <dbReference type="Proteomes" id="UP000006039"/>
    </source>
</evidence>
<reference evidence="3" key="4">
    <citation type="journal article" date="2015" name="G3 (Bethesda)">
        <title>Genome sequences of three phytopathogenic species of the Magnaporthaceae family of fungi.</title>
        <authorList>
            <person name="Okagaki L.H."/>
            <person name="Nunes C.C."/>
            <person name="Sailsbery J."/>
            <person name="Clay B."/>
            <person name="Brown D."/>
            <person name="John T."/>
            <person name="Oh Y."/>
            <person name="Young N."/>
            <person name="Fitzgerald M."/>
            <person name="Haas B.J."/>
            <person name="Zeng Q."/>
            <person name="Young S."/>
            <person name="Adiconis X."/>
            <person name="Fan L."/>
            <person name="Levin J.Z."/>
            <person name="Mitchell T.K."/>
            <person name="Okubara P.A."/>
            <person name="Farman M.L."/>
            <person name="Kohn L.M."/>
            <person name="Birren B."/>
            <person name="Ma L.-J."/>
            <person name="Dean R.A."/>
        </authorList>
    </citation>
    <scope>NUCLEOTIDE SEQUENCE</scope>
    <source>
        <strain evidence="3">R3-111a-1</strain>
    </source>
</reference>
<reference evidence="2" key="2">
    <citation type="submission" date="2010-07" db="EMBL/GenBank/DDBJ databases">
        <authorList>
            <consortium name="The Broad Institute Genome Sequencing Platform"/>
            <consortium name="Broad Institute Genome Sequencing Center for Infectious Disease"/>
            <person name="Ma L.-J."/>
            <person name="Dead R."/>
            <person name="Young S."/>
            <person name="Zeng Q."/>
            <person name="Koehrsen M."/>
            <person name="Alvarado L."/>
            <person name="Berlin A."/>
            <person name="Chapman S.B."/>
            <person name="Chen Z."/>
            <person name="Freedman E."/>
            <person name="Gellesch M."/>
            <person name="Goldberg J."/>
            <person name="Griggs A."/>
            <person name="Gujja S."/>
            <person name="Heilman E.R."/>
            <person name="Heiman D."/>
            <person name="Hepburn T."/>
            <person name="Howarth C."/>
            <person name="Jen D."/>
            <person name="Larson L."/>
            <person name="Mehta T."/>
            <person name="Neiman D."/>
            <person name="Pearson M."/>
            <person name="Roberts A."/>
            <person name="Saif S."/>
            <person name="Shea T."/>
            <person name="Shenoy N."/>
            <person name="Sisk P."/>
            <person name="Stolte C."/>
            <person name="Sykes S."/>
            <person name="Walk T."/>
            <person name="White J."/>
            <person name="Yandava C."/>
            <person name="Haas B."/>
            <person name="Nusbaum C."/>
            <person name="Birren B."/>
        </authorList>
    </citation>
    <scope>NUCLEOTIDE SEQUENCE</scope>
    <source>
        <strain evidence="2">R3-111a-1</strain>
    </source>
</reference>
<dbReference type="GeneID" id="20348820"/>
<proteinExistence type="predicted"/>
<keyword evidence="4" id="KW-1185">Reference proteome</keyword>
<evidence type="ECO:0000313" key="2">
    <source>
        <dbReference type="EMBL" id="EJT74522.1"/>
    </source>
</evidence>
<evidence type="ECO:0000313" key="3">
    <source>
        <dbReference type="EnsemblFungi" id="EJT74522"/>
    </source>
</evidence>
<reference evidence="3" key="5">
    <citation type="submission" date="2018-04" db="UniProtKB">
        <authorList>
            <consortium name="EnsemblFungi"/>
        </authorList>
    </citation>
    <scope>IDENTIFICATION</scope>
    <source>
        <strain evidence="3">R3-111a-1</strain>
    </source>
</reference>
<protein>
    <submittedName>
        <fullName evidence="2 3">Uncharacterized protein</fullName>
    </submittedName>
</protein>
<accession>J3P4C6</accession>
<dbReference type="EMBL" id="GL385398">
    <property type="protein sequence ID" value="EJT74522.1"/>
    <property type="molecule type" value="Genomic_DNA"/>
</dbReference>
<feature type="region of interest" description="Disordered" evidence="1">
    <location>
        <begin position="18"/>
        <end position="37"/>
    </location>
</feature>